<keyword evidence="1" id="KW-0472">Membrane</keyword>
<evidence type="ECO:0000256" key="1">
    <source>
        <dbReference type="SAM" id="Phobius"/>
    </source>
</evidence>
<evidence type="ECO:0000313" key="2">
    <source>
        <dbReference type="EMBL" id="CAI8051036.1"/>
    </source>
</evidence>
<feature type="transmembrane region" description="Helical" evidence="1">
    <location>
        <begin position="57"/>
        <end position="81"/>
    </location>
</feature>
<evidence type="ECO:0000313" key="3">
    <source>
        <dbReference type="Proteomes" id="UP001174909"/>
    </source>
</evidence>
<name>A0AA35TQ51_GEOBA</name>
<proteinExistence type="predicted"/>
<dbReference type="EMBL" id="CASHTH010003899">
    <property type="protein sequence ID" value="CAI8051036.1"/>
    <property type="molecule type" value="Genomic_DNA"/>
</dbReference>
<gene>
    <name evidence="2" type="ORF">GBAR_LOCUS27987</name>
</gene>
<comment type="caution">
    <text evidence="2">The sequence shown here is derived from an EMBL/GenBank/DDBJ whole genome shotgun (WGS) entry which is preliminary data.</text>
</comment>
<dbReference type="AlphaFoldDB" id="A0AA35TQ51"/>
<keyword evidence="1" id="KW-0812">Transmembrane</keyword>
<keyword evidence="1" id="KW-1133">Transmembrane helix</keyword>
<sequence>MASALVLALITKNIRHKSFKTKSVTLLVYSLTITLSLGFPLYFILNTTRVSGVNVEYVVLSLTYLAVVCLCFVFLFFPPVLSLLRVKLFHKIPGLKRYSTEVATKSYQPSSFMT</sequence>
<protein>
    <submittedName>
        <fullName evidence="2">Uncharacterized protein</fullName>
    </submittedName>
</protein>
<reference evidence="2" key="1">
    <citation type="submission" date="2023-03" db="EMBL/GenBank/DDBJ databases">
        <authorList>
            <person name="Steffen K."/>
            <person name="Cardenas P."/>
        </authorList>
    </citation>
    <scope>NUCLEOTIDE SEQUENCE</scope>
</reference>
<feature type="transmembrane region" description="Helical" evidence="1">
    <location>
        <begin position="24"/>
        <end position="45"/>
    </location>
</feature>
<accession>A0AA35TQ51</accession>
<organism evidence="2 3">
    <name type="scientific">Geodia barretti</name>
    <name type="common">Barrett's horny sponge</name>
    <dbReference type="NCBI Taxonomy" id="519541"/>
    <lineage>
        <taxon>Eukaryota</taxon>
        <taxon>Metazoa</taxon>
        <taxon>Porifera</taxon>
        <taxon>Demospongiae</taxon>
        <taxon>Heteroscleromorpha</taxon>
        <taxon>Tetractinellida</taxon>
        <taxon>Astrophorina</taxon>
        <taxon>Geodiidae</taxon>
        <taxon>Geodia</taxon>
    </lineage>
</organism>
<keyword evidence="3" id="KW-1185">Reference proteome</keyword>
<dbReference type="Proteomes" id="UP001174909">
    <property type="component" value="Unassembled WGS sequence"/>
</dbReference>